<organism evidence="2 3">
    <name type="scientific">Chlorovirus heliozoae</name>
    <dbReference type="NCBI Taxonomy" id="322019"/>
    <lineage>
        <taxon>Viruses</taxon>
        <taxon>Varidnaviria</taxon>
        <taxon>Bamfordvirae</taxon>
        <taxon>Nucleocytoviricota</taxon>
        <taxon>Megaviricetes</taxon>
        <taxon>Algavirales</taxon>
        <taxon>Phycodnaviridae</taxon>
        <taxon>Chlorovirus</taxon>
    </lineage>
</organism>
<dbReference type="RefSeq" id="YP_001427135.1">
    <property type="nucleotide sequence ID" value="NC_008724.1"/>
</dbReference>
<dbReference type="KEGG" id="vg:5470412"/>
<sequence length="69" mass="7762">MPRGSMPYGSCRNPDRARNDQICGQRRQLFRAIPRSHRRSYHQGNHQASSQLQGRGKCRCHGGATKLAG</sequence>
<accession>A7K9R4</accession>
<proteinExistence type="predicted"/>
<feature type="region of interest" description="Disordered" evidence="1">
    <location>
        <begin position="1"/>
        <end position="23"/>
    </location>
</feature>
<gene>
    <name evidence="2" type="primary">z654L</name>
    <name evidence="2" type="ORF">ATCV1_z654L</name>
</gene>
<protein>
    <submittedName>
        <fullName evidence="2">Uncharacterized protein z654L</fullName>
    </submittedName>
</protein>
<evidence type="ECO:0000256" key="1">
    <source>
        <dbReference type="SAM" id="MobiDB-lite"/>
    </source>
</evidence>
<dbReference type="EMBL" id="EF101928">
    <property type="protein sequence ID" value="ABT16788.1"/>
    <property type="molecule type" value="Genomic_DNA"/>
</dbReference>
<name>A7K9R4_9PHYC</name>
<dbReference type="GeneID" id="5470412"/>
<feature type="region of interest" description="Disordered" evidence="1">
    <location>
        <begin position="35"/>
        <end position="58"/>
    </location>
</feature>
<feature type="compositionally biased region" description="Polar residues" evidence="1">
    <location>
        <begin position="42"/>
        <end position="53"/>
    </location>
</feature>
<reference evidence="2 3" key="1">
    <citation type="submission" date="2006-09" db="EMBL/GenBank/DDBJ databases">
        <title>Sequence and annotation of the 288-kb ATCV-1 virus that infects an endosymbiotic Chlorella strain of the heliozoon Acanthocystis turfacea.</title>
        <authorList>
            <person name="Fitzgerald L.A."/>
            <person name="Graves M.V."/>
            <person name="Li X."/>
            <person name="Pfitzner A.J.P."/>
            <person name="Hartigan J."/>
            <person name="Van Etten J.L."/>
        </authorList>
    </citation>
    <scope>NUCLEOTIDE SEQUENCE [LARGE SCALE GENOMIC DNA]</scope>
    <source>
        <strain evidence="2 3">ATCV-1</strain>
    </source>
</reference>
<evidence type="ECO:0000313" key="2">
    <source>
        <dbReference type="EMBL" id="ABT16788.1"/>
    </source>
</evidence>
<dbReference type="Proteomes" id="UP000202420">
    <property type="component" value="Segment"/>
</dbReference>
<keyword evidence="3" id="KW-1185">Reference proteome</keyword>
<evidence type="ECO:0000313" key="3">
    <source>
        <dbReference type="Proteomes" id="UP000202420"/>
    </source>
</evidence>